<dbReference type="EMBL" id="JARKHS020002313">
    <property type="protein sequence ID" value="KAK8786888.1"/>
    <property type="molecule type" value="Genomic_DNA"/>
</dbReference>
<reference evidence="3 4" key="1">
    <citation type="journal article" date="2023" name="Arcadia Sci">
        <title>De novo assembly of a long-read Amblyomma americanum tick genome.</title>
        <authorList>
            <person name="Chou S."/>
            <person name="Poskanzer K.E."/>
            <person name="Rollins M."/>
            <person name="Thuy-Boun P.S."/>
        </authorList>
    </citation>
    <scope>NUCLEOTIDE SEQUENCE [LARGE SCALE GENOMIC DNA]</scope>
    <source>
        <strain evidence="3">F_SG_1</strain>
        <tissue evidence="3">Salivary glands</tissue>
    </source>
</reference>
<organism evidence="3 4">
    <name type="scientific">Amblyomma americanum</name>
    <name type="common">Lone star tick</name>
    <dbReference type="NCBI Taxonomy" id="6943"/>
    <lineage>
        <taxon>Eukaryota</taxon>
        <taxon>Metazoa</taxon>
        <taxon>Ecdysozoa</taxon>
        <taxon>Arthropoda</taxon>
        <taxon>Chelicerata</taxon>
        <taxon>Arachnida</taxon>
        <taxon>Acari</taxon>
        <taxon>Parasitiformes</taxon>
        <taxon>Ixodida</taxon>
        <taxon>Ixodoidea</taxon>
        <taxon>Ixodidae</taxon>
        <taxon>Amblyomminae</taxon>
        <taxon>Amblyomma</taxon>
    </lineage>
</organism>
<feature type="region of interest" description="Disordered" evidence="2">
    <location>
        <begin position="65"/>
        <end position="87"/>
    </location>
</feature>
<evidence type="ECO:0000256" key="2">
    <source>
        <dbReference type="SAM" id="MobiDB-lite"/>
    </source>
</evidence>
<evidence type="ECO:0000256" key="1">
    <source>
        <dbReference type="SAM" id="Coils"/>
    </source>
</evidence>
<protein>
    <submittedName>
        <fullName evidence="3">Uncharacterized protein</fullName>
    </submittedName>
</protein>
<feature type="region of interest" description="Disordered" evidence="2">
    <location>
        <begin position="136"/>
        <end position="178"/>
    </location>
</feature>
<feature type="compositionally biased region" description="Low complexity" evidence="2">
    <location>
        <begin position="148"/>
        <end position="162"/>
    </location>
</feature>
<feature type="compositionally biased region" description="Basic and acidic residues" evidence="2">
    <location>
        <begin position="73"/>
        <end position="86"/>
    </location>
</feature>
<feature type="coiled-coil region" evidence="1">
    <location>
        <begin position="215"/>
        <end position="258"/>
    </location>
</feature>
<name>A0AAQ4FJY9_AMBAM</name>
<sequence>MKLLCIPHDSRSKAWIECAKRGGRSGTEDQYTEKEQILQDLSDYARAVQYEPRIAPRSAGCAVRWKKPGTAHDASRTSRAAQERRGASQLDELAGDCSYLAEPASQICVAVENDGSPAAQLFLSVYDEKLVLGPSAATSDNERDRMDGGQQQQSQVMSVQQEHPPSAPSSVDNDQREPATRQQILPAMGKGIRGLQRMGLQLLTMRETNEFHLRNKELAIERRKVENEERRLALEECKLELEEKKLQLESSSREANQQKVFEQLRKKCSMTKTKNWLVF</sequence>
<gene>
    <name evidence="3" type="ORF">V5799_023336</name>
</gene>
<dbReference type="Proteomes" id="UP001321473">
    <property type="component" value="Unassembled WGS sequence"/>
</dbReference>
<proteinExistence type="predicted"/>
<keyword evidence="4" id="KW-1185">Reference proteome</keyword>
<evidence type="ECO:0000313" key="4">
    <source>
        <dbReference type="Proteomes" id="UP001321473"/>
    </source>
</evidence>
<accession>A0AAQ4FJY9</accession>
<dbReference type="AlphaFoldDB" id="A0AAQ4FJY9"/>
<evidence type="ECO:0000313" key="3">
    <source>
        <dbReference type="EMBL" id="KAK8786888.1"/>
    </source>
</evidence>
<keyword evidence="1" id="KW-0175">Coiled coil</keyword>
<comment type="caution">
    <text evidence="3">The sequence shown here is derived from an EMBL/GenBank/DDBJ whole genome shotgun (WGS) entry which is preliminary data.</text>
</comment>